<dbReference type="KEGG" id="tng:GSTEN00020794G001"/>
<organism evidence="1">
    <name type="scientific">Tetraodon nigroviridis</name>
    <name type="common">Spotted green pufferfish</name>
    <name type="synonym">Chelonodon nigroviridis</name>
    <dbReference type="NCBI Taxonomy" id="99883"/>
    <lineage>
        <taxon>Eukaryota</taxon>
        <taxon>Metazoa</taxon>
        <taxon>Chordata</taxon>
        <taxon>Craniata</taxon>
        <taxon>Vertebrata</taxon>
        <taxon>Euteleostomi</taxon>
        <taxon>Actinopterygii</taxon>
        <taxon>Neopterygii</taxon>
        <taxon>Teleostei</taxon>
        <taxon>Neoteleostei</taxon>
        <taxon>Acanthomorphata</taxon>
        <taxon>Eupercaria</taxon>
        <taxon>Tetraodontiformes</taxon>
        <taxon>Tetradontoidea</taxon>
        <taxon>Tetraodontidae</taxon>
        <taxon>Tetraodon</taxon>
    </lineage>
</organism>
<dbReference type="EMBL" id="CAAE01014663">
    <property type="protein sequence ID" value="CAG01876.1"/>
    <property type="molecule type" value="Genomic_DNA"/>
</dbReference>
<protein>
    <submittedName>
        <fullName evidence="1">(spotted green pufferfish) hypothetical protein</fullName>
    </submittedName>
</protein>
<dbReference type="AlphaFoldDB" id="Q4SBV6"/>
<accession>Q4SBV6</accession>
<proteinExistence type="predicted"/>
<dbReference type="OrthoDB" id="3219396at2759"/>
<sequence>MAALAARVPRLQRLHLDTWPSPLGAKASQIPKLFPNLKSLRIRHEHIPEKNFLDLHQLQDLELLEVVDSHPDLPALVRRLRILTKYRLRVLTPPYQRDALSCLCVLDHQQDQRSELARRCSGRETGVKLVPLVPFI</sequence>
<comment type="caution">
    <text evidence="1">The sequence shown here is derived from an EMBL/GenBank/DDBJ whole genome shotgun (WGS) entry which is preliminary data.</text>
</comment>
<gene>
    <name evidence="1" type="ORF">GSTENG00020794001</name>
</gene>
<reference evidence="1" key="2">
    <citation type="submission" date="2004-02" db="EMBL/GenBank/DDBJ databases">
        <authorList>
            <consortium name="Genoscope"/>
            <consortium name="Whitehead Institute Centre for Genome Research"/>
        </authorList>
    </citation>
    <scope>NUCLEOTIDE SEQUENCE</scope>
</reference>
<evidence type="ECO:0000313" key="1">
    <source>
        <dbReference type="EMBL" id="CAG01876.1"/>
    </source>
</evidence>
<reference evidence="1" key="1">
    <citation type="journal article" date="2004" name="Nature">
        <title>Genome duplication in the teleost fish Tetraodon nigroviridis reveals the early vertebrate proto-karyotype.</title>
        <authorList>
            <person name="Jaillon O."/>
            <person name="Aury J.-M."/>
            <person name="Brunet F."/>
            <person name="Petit J.-L."/>
            <person name="Stange-Thomann N."/>
            <person name="Mauceli E."/>
            <person name="Bouneau L."/>
            <person name="Fischer C."/>
            <person name="Ozouf-Costaz C."/>
            <person name="Bernot A."/>
            <person name="Nicaud S."/>
            <person name="Jaffe D."/>
            <person name="Fisher S."/>
            <person name="Lutfalla G."/>
            <person name="Dossat C."/>
            <person name="Segurens B."/>
            <person name="Dasilva C."/>
            <person name="Salanoubat M."/>
            <person name="Levy M."/>
            <person name="Boudet N."/>
            <person name="Castellano S."/>
            <person name="Anthouard V."/>
            <person name="Jubin C."/>
            <person name="Castelli V."/>
            <person name="Katinka M."/>
            <person name="Vacherie B."/>
            <person name="Biemont C."/>
            <person name="Skalli Z."/>
            <person name="Cattolico L."/>
            <person name="Poulain J."/>
            <person name="De Berardinis V."/>
            <person name="Cruaud C."/>
            <person name="Duprat S."/>
            <person name="Brottier P."/>
            <person name="Coutanceau J.-P."/>
            <person name="Gouzy J."/>
            <person name="Parra G."/>
            <person name="Lardier G."/>
            <person name="Chapple C."/>
            <person name="McKernan K.J."/>
            <person name="McEwan P."/>
            <person name="Bosak S."/>
            <person name="Kellis M."/>
            <person name="Volff J.-N."/>
            <person name="Guigo R."/>
            <person name="Zody M.C."/>
            <person name="Mesirov J."/>
            <person name="Lindblad-Toh K."/>
            <person name="Birren B."/>
            <person name="Nusbaum C."/>
            <person name="Kahn D."/>
            <person name="Robinson-Rechavi M."/>
            <person name="Laudet V."/>
            <person name="Schachter V."/>
            <person name="Quetier F."/>
            <person name="Saurin W."/>
            <person name="Scarpelli C."/>
            <person name="Wincker P."/>
            <person name="Lander E.S."/>
            <person name="Weissenbach J."/>
            <person name="Roest Crollius H."/>
        </authorList>
    </citation>
    <scope>NUCLEOTIDE SEQUENCE [LARGE SCALE GENOMIC DNA]</scope>
</reference>
<name>Q4SBV6_TETNG</name>